<sequence>MEAPKVLITGVTGFIGGTILTTLQNTSYPSLKNAKISVLVRGESRAAFFREKGIETEVIEGVDQVDLLRKIASNYDIIINPAFCFQTDAANALVLGMGDRVKETGKELHFIQTSGTSNLGDRPITGKHYEDRIFSDNDDIFGYEVGRNENEPYPQRTTELVITKTGAEVGVKTHIIMSPTIYGVGTGFFNKMSIQIPILIRIALDSGKAEYIGDGKGEWDYVHILDLATLYEIMLAKIVQGEDIPYGNKGIFFSETGNYKWKELAQGIADAGNALGALKTNETKSITMEEARKLNPTTPEYIELGFASNSRTRAYKARELGWKPVKTEKDWQAGFREDFKNVLRER</sequence>
<proteinExistence type="predicted"/>
<organism evidence="2 3">
    <name type="scientific">Glonium stellatum</name>
    <dbReference type="NCBI Taxonomy" id="574774"/>
    <lineage>
        <taxon>Eukaryota</taxon>
        <taxon>Fungi</taxon>
        <taxon>Dikarya</taxon>
        <taxon>Ascomycota</taxon>
        <taxon>Pezizomycotina</taxon>
        <taxon>Dothideomycetes</taxon>
        <taxon>Pleosporomycetidae</taxon>
        <taxon>Gloniales</taxon>
        <taxon>Gloniaceae</taxon>
        <taxon>Glonium</taxon>
    </lineage>
</organism>
<evidence type="ECO:0000313" key="2">
    <source>
        <dbReference type="EMBL" id="OCL07922.1"/>
    </source>
</evidence>
<evidence type="ECO:0000259" key="1">
    <source>
        <dbReference type="Pfam" id="PF01370"/>
    </source>
</evidence>
<dbReference type="Pfam" id="PF01370">
    <property type="entry name" value="Epimerase"/>
    <property type="match status" value="1"/>
</dbReference>
<protein>
    <submittedName>
        <fullName evidence="2">NAD(P)-binding protein</fullName>
    </submittedName>
</protein>
<dbReference type="InterPro" id="IPR001509">
    <property type="entry name" value="Epimerase_deHydtase"/>
</dbReference>
<dbReference type="AlphaFoldDB" id="A0A8E2JSM4"/>
<dbReference type="EMBL" id="KV749755">
    <property type="protein sequence ID" value="OCL07922.1"/>
    <property type="molecule type" value="Genomic_DNA"/>
</dbReference>
<dbReference type="SUPFAM" id="SSF51735">
    <property type="entry name" value="NAD(P)-binding Rossmann-fold domains"/>
    <property type="match status" value="1"/>
</dbReference>
<dbReference type="GO" id="GO:0004029">
    <property type="term" value="F:aldehyde dehydrogenase (NAD+) activity"/>
    <property type="evidence" value="ECO:0007669"/>
    <property type="project" value="TreeGrafter"/>
</dbReference>
<name>A0A8E2JSM4_9PEZI</name>
<evidence type="ECO:0000313" key="3">
    <source>
        <dbReference type="Proteomes" id="UP000250140"/>
    </source>
</evidence>
<dbReference type="InterPro" id="IPR051783">
    <property type="entry name" value="NAD(P)-dependent_oxidoreduct"/>
</dbReference>
<dbReference type="OrthoDB" id="10262413at2759"/>
<feature type="domain" description="NAD-dependent epimerase/dehydratase" evidence="1">
    <location>
        <begin position="6"/>
        <end position="242"/>
    </location>
</feature>
<dbReference type="InterPro" id="IPR036291">
    <property type="entry name" value="NAD(P)-bd_dom_sf"/>
</dbReference>
<dbReference type="Proteomes" id="UP000250140">
    <property type="component" value="Unassembled WGS sequence"/>
</dbReference>
<keyword evidence="3" id="KW-1185">Reference proteome</keyword>
<dbReference type="PANTHER" id="PTHR48079:SF6">
    <property type="entry name" value="NAD(P)-BINDING DOMAIN-CONTAINING PROTEIN-RELATED"/>
    <property type="match status" value="1"/>
</dbReference>
<reference evidence="2 3" key="1">
    <citation type="journal article" date="2016" name="Nat. Commun.">
        <title>Ectomycorrhizal ecology is imprinted in the genome of the dominant symbiotic fungus Cenococcum geophilum.</title>
        <authorList>
            <consortium name="DOE Joint Genome Institute"/>
            <person name="Peter M."/>
            <person name="Kohler A."/>
            <person name="Ohm R.A."/>
            <person name="Kuo A."/>
            <person name="Krutzmann J."/>
            <person name="Morin E."/>
            <person name="Arend M."/>
            <person name="Barry K.W."/>
            <person name="Binder M."/>
            <person name="Choi C."/>
            <person name="Clum A."/>
            <person name="Copeland A."/>
            <person name="Grisel N."/>
            <person name="Haridas S."/>
            <person name="Kipfer T."/>
            <person name="LaButti K."/>
            <person name="Lindquist E."/>
            <person name="Lipzen A."/>
            <person name="Maire R."/>
            <person name="Meier B."/>
            <person name="Mihaltcheva S."/>
            <person name="Molinier V."/>
            <person name="Murat C."/>
            <person name="Poggeler S."/>
            <person name="Quandt C.A."/>
            <person name="Sperisen C."/>
            <person name="Tritt A."/>
            <person name="Tisserant E."/>
            <person name="Crous P.W."/>
            <person name="Henrissat B."/>
            <person name="Nehls U."/>
            <person name="Egli S."/>
            <person name="Spatafora J.W."/>
            <person name="Grigoriev I.V."/>
            <person name="Martin F.M."/>
        </authorList>
    </citation>
    <scope>NUCLEOTIDE SEQUENCE [LARGE SCALE GENOMIC DNA]</scope>
    <source>
        <strain evidence="2 3">CBS 207.34</strain>
    </source>
</reference>
<dbReference type="Gene3D" id="3.40.50.720">
    <property type="entry name" value="NAD(P)-binding Rossmann-like Domain"/>
    <property type="match status" value="1"/>
</dbReference>
<gene>
    <name evidence="2" type="ORF">AOQ84DRAFT_431947</name>
</gene>
<dbReference type="GO" id="GO:0005737">
    <property type="term" value="C:cytoplasm"/>
    <property type="evidence" value="ECO:0007669"/>
    <property type="project" value="TreeGrafter"/>
</dbReference>
<accession>A0A8E2JSM4</accession>
<dbReference type="PANTHER" id="PTHR48079">
    <property type="entry name" value="PROTEIN YEEZ"/>
    <property type="match status" value="1"/>
</dbReference>